<evidence type="ECO:0000256" key="1">
    <source>
        <dbReference type="SAM" id="SignalP"/>
    </source>
</evidence>
<feature type="signal peptide" evidence="1">
    <location>
        <begin position="1"/>
        <end position="36"/>
    </location>
</feature>
<evidence type="ECO:0000313" key="3">
    <source>
        <dbReference type="Proteomes" id="UP000198242"/>
    </source>
</evidence>
<evidence type="ECO:0000313" key="2">
    <source>
        <dbReference type="EMBL" id="SCE72541.1"/>
    </source>
</evidence>
<name>A0A1C4ULN2_MICVI</name>
<dbReference type="AlphaFoldDB" id="A0A1C4ULN2"/>
<sequence length="152" mass="15911">MTEARNTSRGNGTPLRLFFACLGAMLAFLVSPSAAVASSATAEQGSAAISSDASVSPMGGCVLGVCGAVVNQSTEGFYVTMNWCCTDNRYLAPGKTTDGWGDVDGYQIPSGCRANVQNKISGSLQPIETVGAGWHKISTNWVTYVKSIWCNN</sequence>
<proteinExistence type="predicted"/>
<feature type="chain" id="PRO_5039715057" description="Secreted protein" evidence="1">
    <location>
        <begin position="37"/>
        <end position="152"/>
    </location>
</feature>
<dbReference type="EMBL" id="LT607411">
    <property type="protein sequence ID" value="SCE72541.1"/>
    <property type="molecule type" value="Genomic_DNA"/>
</dbReference>
<reference evidence="3" key="1">
    <citation type="submission" date="2016-06" db="EMBL/GenBank/DDBJ databases">
        <authorList>
            <person name="Varghese N."/>
            <person name="Submissions Spin"/>
        </authorList>
    </citation>
    <scope>NUCLEOTIDE SEQUENCE [LARGE SCALE GENOMIC DNA]</scope>
    <source>
        <strain evidence="3">DSM 43909</strain>
    </source>
</reference>
<protein>
    <recommendedName>
        <fullName evidence="4">Secreted protein</fullName>
    </recommendedName>
</protein>
<keyword evidence="3" id="KW-1185">Reference proteome</keyword>
<accession>A0A1C4ULN2</accession>
<gene>
    <name evidence="2" type="ORF">GA0074695_0622</name>
</gene>
<keyword evidence="1" id="KW-0732">Signal</keyword>
<dbReference type="RefSeq" id="WP_157744327.1">
    <property type="nucleotide sequence ID" value="NZ_LT607411.1"/>
</dbReference>
<dbReference type="Proteomes" id="UP000198242">
    <property type="component" value="Chromosome I"/>
</dbReference>
<evidence type="ECO:0008006" key="4">
    <source>
        <dbReference type="Google" id="ProtNLM"/>
    </source>
</evidence>
<organism evidence="2 3">
    <name type="scientific">Micromonospora viridifaciens</name>
    <dbReference type="NCBI Taxonomy" id="1881"/>
    <lineage>
        <taxon>Bacteria</taxon>
        <taxon>Bacillati</taxon>
        <taxon>Actinomycetota</taxon>
        <taxon>Actinomycetes</taxon>
        <taxon>Micromonosporales</taxon>
        <taxon>Micromonosporaceae</taxon>
        <taxon>Micromonospora</taxon>
    </lineage>
</organism>
<dbReference type="OrthoDB" id="9804023at2"/>